<keyword evidence="3" id="KW-1185">Reference proteome</keyword>
<dbReference type="RefSeq" id="WP_238302442.1">
    <property type="nucleotide sequence ID" value="NZ_BPQM01000041.1"/>
</dbReference>
<keyword evidence="1" id="KW-0732">Signal</keyword>
<dbReference type="EMBL" id="BPQM01000041">
    <property type="protein sequence ID" value="GJD78752.1"/>
    <property type="molecule type" value="Genomic_DNA"/>
</dbReference>
<gene>
    <name evidence="2" type="ORF">NBEOAGPD_1971</name>
</gene>
<proteinExistence type="predicted"/>
<dbReference type="Proteomes" id="UP001055108">
    <property type="component" value="Unassembled WGS sequence"/>
</dbReference>
<accession>A0AA37MAP5</accession>
<feature type="chain" id="PRO_5041315040" description="WD40 repeat domain-containing protein" evidence="1">
    <location>
        <begin position="31"/>
        <end position="376"/>
    </location>
</feature>
<reference evidence="2" key="1">
    <citation type="journal article" date="2016" name="Front. Microbiol.">
        <title>Genome Sequence of the Piezophilic, Mesophilic Sulfate-Reducing Bacterium Desulfovibrio indicus J2T.</title>
        <authorList>
            <person name="Cao J."/>
            <person name="Maignien L."/>
            <person name="Shao Z."/>
            <person name="Alain K."/>
            <person name="Jebbar M."/>
        </authorList>
    </citation>
    <scope>NUCLEOTIDE SEQUENCE</scope>
    <source>
        <strain evidence="2">NBRC 103626</strain>
    </source>
</reference>
<evidence type="ECO:0008006" key="4">
    <source>
        <dbReference type="Google" id="ProtNLM"/>
    </source>
</evidence>
<comment type="caution">
    <text evidence="2">The sequence shown here is derived from an EMBL/GenBank/DDBJ whole genome shotgun (WGS) entry which is preliminary data.</text>
</comment>
<dbReference type="AlphaFoldDB" id="A0AA37MAP5"/>
<sequence>MSDGPCGVRESRAGPLLGLLAALAAAPATAQPAVTVLDLPFRVTAVRGPASEVAVSVATSGLLPMARPRAGGPALETGEEDSAPLVVVWGEGGGAALGLADGAIRTTLLGADAIEGLAAAETPRGSLPGSRRAVSGGLSAYLTGPTRAAGVPGAAGLTIRERQPLGVTAEPKAVPVATATVSAGADSVFAVARPRALRLSGSPAFLAATLDGASGSGLALIGHRDGSADWSVRARAPIQPVAPTRIAAVADFTRSGAPQAATVRGDGVLQLWTLGPDALTLAAEASGYGAGAADADIAAPVEPEGDGPAELALPIAGGQALALVSLKGGVSERLRAALPAPAEHGVAVLGRGAGARILVGLADGRVAVVAPEGARP</sequence>
<name>A0AA37MAP5_9HYPH</name>
<feature type="signal peptide" evidence="1">
    <location>
        <begin position="1"/>
        <end position="30"/>
    </location>
</feature>
<reference evidence="2" key="2">
    <citation type="submission" date="2021-08" db="EMBL/GenBank/DDBJ databases">
        <authorList>
            <person name="Tani A."/>
            <person name="Ola A."/>
            <person name="Ogura Y."/>
            <person name="Katsura K."/>
            <person name="Hayashi T."/>
        </authorList>
    </citation>
    <scope>NUCLEOTIDE SEQUENCE</scope>
    <source>
        <strain evidence="2">NBRC 103626</strain>
    </source>
</reference>
<evidence type="ECO:0000313" key="2">
    <source>
        <dbReference type="EMBL" id="GJD78752.1"/>
    </source>
</evidence>
<evidence type="ECO:0000256" key="1">
    <source>
        <dbReference type="SAM" id="SignalP"/>
    </source>
</evidence>
<protein>
    <recommendedName>
        <fullName evidence="4">WD40 repeat domain-containing protein</fullName>
    </recommendedName>
</protein>
<organism evidence="2 3">
    <name type="scientific">Methylobacterium gregans</name>
    <dbReference type="NCBI Taxonomy" id="374424"/>
    <lineage>
        <taxon>Bacteria</taxon>
        <taxon>Pseudomonadati</taxon>
        <taxon>Pseudomonadota</taxon>
        <taxon>Alphaproteobacteria</taxon>
        <taxon>Hyphomicrobiales</taxon>
        <taxon>Methylobacteriaceae</taxon>
        <taxon>Methylobacterium</taxon>
    </lineage>
</organism>
<evidence type="ECO:0000313" key="3">
    <source>
        <dbReference type="Proteomes" id="UP001055108"/>
    </source>
</evidence>